<dbReference type="KEGG" id="ebz:J7S26_00620"/>
<reference evidence="2" key="2">
    <citation type="submission" date="2021-04" db="EMBL/GenBank/DDBJ databases">
        <title>Novel species in family Eggerthellaceae.</title>
        <authorList>
            <person name="Zhang G."/>
        </authorList>
    </citation>
    <scope>NUCLEOTIDE SEQUENCE</scope>
    <source>
        <strain evidence="2">Zg-886</strain>
    </source>
</reference>
<name>A0A9E6SUP9_9ACTN</name>
<dbReference type="Proteomes" id="UP000671910">
    <property type="component" value="Chromosome"/>
</dbReference>
<evidence type="ECO:0000313" key="3">
    <source>
        <dbReference type="Proteomes" id="UP000636394"/>
    </source>
</evidence>
<dbReference type="EMBL" id="WPCR01000001">
    <property type="protein sequence ID" value="NHM13450.1"/>
    <property type="molecule type" value="Genomic_DNA"/>
</dbReference>
<evidence type="ECO:0000313" key="2">
    <source>
        <dbReference type="EMBL" id="QTU84472.1"/>
    </source>
</evidence>
<dbReference type="Proteomes" id="UP000636394">
    <property type="component" value="Unassembled WGS sequence"/>
</dbReference>
<protein>
    <submittedName>
        <fullName evidence="2">Uncharacterized protein</fullName>
    </submittedName>
</protein>
<dbReference type="AlphaFoldDB" id="A0A9E6SUP9"/>
<organism evidence="2 4">
    <name type="scientific">Xiamenia xianingshaonis</name>
    <dbReference type="NCBI Taxonomy" id="2682776"/>
    <lineage>
        <taxon>Bacteria</taxon>
        <taxon>Bacillati</taxon>
        <taxon>Actinomycetota</taxon>
        <taxon>Coriobacteriia</taxon>
        <taxon>Eggerthellales</taxon>
        <taxon>Eggerthellaceae</taxon>
        <taxon>Xiamenia</taxon>
    </lineage>
</organism>
<keyword evidence="3" id="KW-1185">Reference proteome</keyword>
<accession>A0A9E6SUP9</accession>
<proteinExistence type="predicted"/>
<dbReference type="EMBL" id="CP072829">
    <property type="protein sequence ID" value="QTU84472.1"/>
    <property type="molecule type" value="Genomic_DNA"/>
</dbReference>
<dbReference type="RefSeq" id="WP_166338288.1">
    <property type="nucleotide sequence ID" value="NZ_CP072829.1"/>
</dbReference>
<gene>
    <name evidence="1" type="ORF">GMI68_01475</name>
    <name evidence="2" type="ORF">J7S26_00620</name>
</gene>
<evidence type="ECO:0000313" key="4">
    <source>
        <dbReference type="Proteomes" id="UP000671910"/>
    </source>
</evidence>
<sequence length="106" mass="11101">MARGAAGSNRERSPHYGALQDVVDSVFASVADESDPAAAALAAVGMGPKVRRLDVVLAAEAADLPDDLREIVELLPPGSYTRQRLCLQINSAIVGHAWGQVYGTVS</sequence>
<reference evidence="1 3" key="1">
    <citation type="submission" date="2019-11" db="EMBL/GenBank/DDBJ databases">
        <title>Eggerthellaceae novel genus isolated from the rectal contents of marmort.</title>
        <authorList>
            <person name="Zhang G."/>
        </authorList>
    </citation>
    <scope>NUCLEOTIDE SEQUENCE [LARGE SCALE GENOMIC DNA]</scope>
    <source>
        <strain evidence="1">Zg-886</strain>
        <strain evidence="3">zg-886</strain>
    </source>
</reference>
<evidence type="ECO:0000313" key="1">
    <source>
        <dbReference type="EMBL" id="NHM13450.1"/>
    </source>
</evidence>